<dbReference type="SUPFAM" id="SSF52540">
    <property type="entry name" value="P-loop containing nucleoside triphosphate hydrolases"/>
    <property type="match status" value="1"/>
</dbReference>
<organism evidence="2">
    <name type="scientific">uncultured Aureispira sp</name>
    <dbReference type="NCBI Taxonomy" id="1331704"/>
    <lineage>
        <taxon>Bacteria</taxon>
        <taxon>Pseudomonadati</taxon>
        <taxon>Bacteroidota</taxon>
        <taxon>Saprospiria</taxon>
        <taxon>Saprospirales</taxon>
        <taxon>Saprospiraceae</taxon>
        <taxon>Aureispira</taxon>
        <taxon>environmental samples</taxon>
    </lineage>
</organism>
<reference evidence="2" key="1">
    <citation type="submission" date="2020-01" db="EMBL/GenBank/DDBJ databases">
        <authorList>
            <person name="Meier V. D."/>
            <person name="Meier V D."/>
        </authorList>
    </citation>
    <scope>NUCLEOTIDE SEQUENCE</scope>
    <source>
        <strain evidence="2">HLG_WM_MAG_10</strain>
    </source>
</reference>
<evidence type="ECO:0000313" key="2">
    <source>
        <dbReference type="EMBL" id="CAA6818787.1"/>
    </source>
</evidence>
<dbReference type="CDD" id="cd02042">
    <property type="entry name" value="ParAB_family"/>
    <property type="match status" value="1"/>
</dbReference>
<dbReference type="InterPro" id="IPR027417">
    <property type="entry name" value="P-loop_NTPase"/>
</dbReference>
<proteinExistence type="predicted"/>
<dbReference type="Gene3D" id="3.40.50.300">
    <property type="entry name" value="P-loop containing nucleotide triphosphate hydrolases"/>
    <property type="match status" value="1"/>
</dbReference>
<dbReference type="EMBL" id="CACVAQ010000269">
    <property type="protein sequence ID" value="CAA6818787.1"/>
    <property type="molecule type" value="Genomic_DNA"/>
</dbReference>
<accession>A0A6S6TKQ7</accession>
<dbReference type="Pfam" id="PF01656">
    <property type="entry name" value="CbiA"/>
    <property type="match status" value="1"/>
</dbReference>
<dbReference type="InterPro" id="IPR002586">
    <property type="entry name" value="CobQ/CobB/MinD/ParA_Nub-bd_dom"/>
</dbReference>
<evidence type="ECO:0000259" key="1">
    <source>
        <dbReference type="Pfam" id="PF01656"/>
    </source>
</evidence>
<dbReference type="AlphaFoldDB" id="A0A6S6TKQ7"/>
<dbReference type="PANTHER" id="PTHR13696">
    <property type="entry name" value="P-LOOP CONTAINING NUCLEOSIDE TRIPHOSPHATE HYDROLASE"/>
    <property type="match status" value="1"/>
</dbReference>
<name>A0A6S6TKQ7_9BACT</name>
<dbReference type="InterPro" id="IPR050678">
    <property type="entry name" value="DNA_Partitioning_ATPase"/>
</dbReference>
<feature type="domain" description="CobQ/CobB/MinD/ParA nucleotide binding" evidence="1">
    <location>
        <begin position="6"/>
        <end position="184"/>
    </location>
</feature>
<sequence length="231" mass="26281">MGKIVAFGNQKGGVGKSTVIAMAANALSQAPFNIKLCVIDCDRQQSLVEARSFEEEDPADLPYTILGLSVEELQDKIYDLDKEYDLILIDTAGRLDHTVSVENQEITKALMYADYLFIPFRAGSFNLEASMEYLKVANKLKALRADAPRPLKYYGFVNMYKDRSRTNAFLVSEIEHLRSEGIPFMLCRLRNYTLFEEIDTITSYYNVNANNKAKLNFTVWLNEFVKILKNG</sequence>
<dbReference type="PANTHER" id="PTHR13696:SF52">
    <property type="entry name" value="PARA FAMILY PROTEIN CT_582"/>
    <property type="match status" value="1"/>
</dbReference>
<protein>
    <recommendedName>
        <fullName evidence="1">CobQ/CobB/MinD/ParA nucleotide binding domain-containing protein</fullName>
    </recommendedName>
</protein>
<gene>
    <name evidence="2" type="ORF">HELGO_WM17576</name>
</gene>